<dbReference type="PIRSF" id="PIRSF006241">
    <property type="entry name" value="HyI"/>
    <property type="match status" value="1"/>
</dbReference>
<protein>
    <submittedName>
        <fullName evidence="5">Hydroxypyruvate isomerase</fullName>
    </submittedName>
</protein>
<evidence type="ECO:0000313" key="5">
    <source>
        <dbReference type="EMBL" id="GLK69127.1"/>
    </source>
</evidence>
<dbReference type="InterPro" id="IPR050417">
    <property type="entry name" value="Sugar_Epim/Isomerase"/>
</dbReference>
<dbReference type="GO" id="GO:0046487">
    <property type="term" value="P:glyoxylate metabolic process"/>
    <property type="evidence" value="ECO:0007669"/>
    <property type="project" value="TreeGrafter"/>
</dbReference>
<dbReference type="NCBIfam" id="NF043033">
    <property type="entry name" value="OxoTetrIsom"/>
    <property type="match status" value="1"/>
</dbReference>
<evidence type="ECO:0000256" key="2">
    <source>
        <dbReference type="PIRNR" id="PIRNR006241"/>
    </source>
</evidence>
<dbReference type="FunFam" id="3.20.20.150:FF:000007">
    <property type="entry name" value="Hydroxypyruvate isomerase"/>
    <property type="match status" value="1"/>
</dbReference>
<gene>
    <name evidence="5" type="ORF">GCM10008179_27650</name>
</gene>
<feature type="active site" description="Proton donor/acceptor" evidence="3">
    <location>
        <position position="238"/>
    </location>
</feature>
<feature type="domain" description="Xylose isomerase-like TIM barrel" evidence="4">
    <location>
        <begin position="21"/>
        <end position="252"/>
    </location>
</feature>
<keyword evidence="1 2" id="KW-0413">Isomerase</keyword>
<keyword evidence="6" id="KW-1185">Reference proteome</keyword>
<accession>A0A9W6J2I1</accession>
<dbReference type="GO" id="GO:0008903">
    <property type="term" value="F:hydroxypyruvate isomerase activity"/>
    <property type="evidence" value="ECO:0007669"/>
    <property type="project" value="TreeGrafter"/>
</dbReference>
<name>A0A9W6J2I1_9HYPH</name>
<comment type="similarity">
    <text evidence="2">Belongs to the hyi family.</text>
</comment>
<dbReference type="RefSeq" id="WP_271169359.1">
    <property type="nucleotide sequence ID" value="NZ_BSFI01000020.1"/>
</dbReference>
<comment type="caution">
    <text evidence="5">The sequence shown here is derived from an EMBL/GenBank/DDBJ whole genome shotgun (WGS) entry which is preliminary data.</text>
</comment>
<evidence type="ECO:0000256" key="3">
    <source>
        <dbReference type="PIRSR" id="PIRSR006241-50"/>
    </source>
</evidence>
<reference evidence="5" key="2">
    <citation type="submission" date="2023-01" db="EMBL/GenBank/DDBJ databases">
        <authorList>
            <person name="Sun Q."/>
            <person name="Evtushenko L."/>
        </authorList>
    </citation>
    <scope>NUCLEOTIDE SEQUENCE</scope>
    <source>
        <strain evidence="5">VKM B-2347</strain>
    </source>
</reference>
<feature type="active site" description="Proton donor/acceptor" evidence="3">
    <location>
        <position position="141"/>
    </location>
</feature>
<evidence type="ECO:0000256" key="1">
    <source>
        <dbReference type="ARBA" id="ARBA00023235"/>
    </source>
</evidence>
<dbReference type="Gene3D" id="3.20.20.150">
    <property type="entry name" value="Divalent-metal-dependent TIM barrel enzymes"/>
    <property type="match status" value="1"/>
</dbReference>
<dbReference type="PANTHER" id="PTHR43489">
    <property type="entry name" value="ISOMERASE"/>
    <property type="match status" value="1"/>
</dbReference>
<organism evidence="5 6">
    <name type="scientific">Hansschlegelia plantiphila</name>
    <dbReference type="NCBI Taxonomy" id="374655"/>
    <lineage>
        <taxon>Bacteria</taxon>
        <taxon>Pseudomonadati</taxon>
        <taxon>Pseudomonadota</taxon>
        <taxon>Alphaproteobacteria</taxon>
        <taxon>Hyphomicrobiales</taxon>
        <taxon>Methylopilaceae</taxon>
        <taxon>Hansschlegelia</taxon>
    </lineage>
</organism>
<evidence type="ECO:0000313" key="6">
    <source>
        <dbReference type="Proteomes" id="UP001143372"/>
    </source>
</evidence>
<sequence length="259" mass="28344">MPRFAANLTLMFGERPFLDRFAAAAEAGFGAVEFLFPYEHPPETIADRLRENQLTLALFNAPPGDWAAGDRGLACLPARSVEFRSSVEHAVTYARAIGATKLHVMAGIAPPDDRAASNAYRESLRFACDRAGDADLDVLIEPLNGRDMPGYHLADFNRAADLIAELALPNLKLQFDVYHRQIMHGDVLTGLQTLAPIIGHVQIASVPRRGEPNTGELNDTAIFDALDRLGYSGFVGCEYRPVGSTEEGLGWFALYRNRG</sequence>
<dbReference type="InterPro" id="IPR026040">
    <property type="entry name" value="HyI-like"/>
</dbReference>
<reference evidence="5" key="1">
    <citation type="journal article" date="2014" name="Int. J. Syst. Evol. Microbiol.">
        <title>Complete genome sequence of Corynebacterium casei LMG S-19264T (=DSM 44701T), isolated from a smear-ripened cheese.</title>
        <authorList>
            <consortium name="US DOE Joint Genome Institute (JGI-PGF)"/>
            <person name="Walter F."/>
            <person name="Albersmeier A."/>
            <person name="Kalinowski J."/>
            <person name="Ruckert C."/>
        </authorList>
    </citation>
    <scope>NUCLEOTIDE SEQUENCE</scope>
    <source>
        <strain evidence="5">VKM B-2347</strain>
    </source>
</reference>
<proteinExistence type="inferred from homology"/>
<dbReference type="EMBL" id="BSFI01000020">
    <property type="protein sequence ID" value="GLK69127.1"/>
    <property type="molecule type" value="Genomic_DNA"/>
</dbReference>
<evidence type="ECO:0000259" key="4">
    <source>
        <dbReference type="Pfam" id="PF01261"/>
    </source>
</evidence>
<dbReference type="InterPro" id="IPR013022">
    <property type="entry name" value="Xyl_isomerase-like_TIM-brl"/>
</dbReference>
<dbReference type="PANTHER" id="PTHR43489:SF6">
    <property type="entry name" value="HYDROXYPYRUVATE ISOMERASE-RELATED"/>
    <property type="match status" value="1"/>
</dbReference>
<dbReference type="Proteomes" id="UP001143372">
    <property type="component" value="Unassembled WGS sequence"/>
</dbReference>
<dbReference type="InterPro" id="IPR036237">
    <property type="entry name" value="Xyl_isomerase-like_sf"/>
</dbReference>
<dbReference type="InterPro" id="IPR053398">
    <property type="entry name" value="HPT_OtnI_isomerases"/>
</dbReference>
<dbReference type="Pfam" id="PF01261">
    <property type="entry name" value="AP_endonuc_2"/>
    <property type="match status" value="1"/>
</dbReference>
<dbReference type="AlphaFoldDB" id="A0A9W6J2I1"/>
<dbReference type="SUPFAM" id="SSF51658">
    <property type="entry name" value="Xylose isomerase-like"/>
    <property type="match status" value="1"/>
</dbReference>